<dbReference type="InterPro" id="IPR036503">
    <property type="entry name" value="Ald_Fedxn_OxRdtase_N_sf"/>
</dbReference>
<keyword evidence="4" id="KW-0479">Metal-binding</keyword>
<sequence>MAATVPSCYAGKILRVDLTTQHIWTEPWTPEMARTYLGGVGIGAKILWEEVPPEVTWDHPDNRLVLATGPLAGLPAWGTGGLTVVTRGALTNGATNTQANGFFGANLKYSGYDAIVLQGQAPQWVYLYIHDDTVELRDASALLGKDTWETQQALEQTLNLTGHQLSVYTSGIAGENQVRFAAIHGDYGHVASKNGCGAVLGNKRVKAVAIVRGSKALGVNDPRGLWLAAEEIAHDLRTNPSTQSLYQYGTLPGVVGLSRLGALPIKNYTTNVVPEGVDMEQWTASGLRHGFDHRGHQCNGCGMHHCHTQVLGSGPHQGEIVDEPEYEGWSGAGWATGCTDPVAVSWLNTQLDRACVDVNEFGWLMGWVMECQEKGYITKEQLGGLEVKWGDAEAANALLQMIIRREGFGNILAEGVKRASEIVGGPAADCAIYTLKGDSPRGHDHRARWEEMLDTCTGSGGTIDSGPPVQQTEMGQPARINPFDPVAVATMVGGTRGRRQFEDSLGTCIFTTRTTLAMLCRVLSAATGWEFGKDDAVAFGRRTAALMRAFNVRCGITPDLEKPSKRYGSIPVDGPAKGQDVGQHWEQMINVWYETVGYDRETGKPLPATLQELGLEDLIPTLWD</sequence>
<dbReference type="GO" id="GO:0009055">
    <property type="term" value="F:electron transfer activity"/>
    <property type="evidence" value="ECO:0007669"/>
    <property type="project" value="InterPro"/>
</dbReference>
<feature type="domain" description="Aldehyde ferredoxin oxidoreductase N-terminal" evidence="9">
    <location>
        <begin position="9"/>
        <end position="215"/>
    </location>
</feature>
<dbReference type="AlphaFoldDB" id="A0A938AZI0"/>
<protein>
    <recommendedName>
        <fullName evidence="9">Aldehyde ferredoxin oxidoreductase N-terminal domain-containing protein</fullName>
    </recommendedName>
</protein>
<accession>A0A938AZI0</accession>
<dbReference type="PANTHER" id="PTHR30038:SF0">
    <property type="entry name" value="TUNGSTEN-CONTAINING ALDEHYDE FERREDOXIN OXIDOREDUCTASE"/>
    <property type="match status" value="1"/>
</dbReference>
<keyword evidence="6" id="KW-0408">Iron</keyword>
<reference evidence="10" key="1">
    <citation type="submission" date="2019-03" db="EMBL/GenBank/DDBJ databases">
        <title>Lake Tanganyika Metagenome-Assembled Genomes (MAGs).</title>
        <authorList>
            <person name="Tran P."/>
        </authorList>
    </citation>
    <scope>NUCLEOTIDE SEQUENCE</scope>
    <source>
        <strain evidence="10">K_DeepCast_65m_m2_066</strain>
    </source>
</reference>
<dbReference type="PANTHER" id="PTHR30038">
    <property type="entry name" value="ALDEHYDE FERREDOXIN OXIDOREDUCTASE"/>
    <property type="match status" value="1"/>
</dbReference>
<comment type="cofactor">
    <cofactor evidence="8">
        <name>tungstopterin</name>
        <dbReference type="ChEBI" id="CHEBI:30402"/>
    </cofactor>
</comment>
<dbReference type="SUPFAM" id="SSF56228">
    <property type="entry name" value="Aldehyde ferredoxin oxidoreductase, N-terminal domain"/>
    <property type="match status" value="1"/>
</dbReference>
<dbReference type="InterPro" id="IPR013983">
    <property type="entry name" value="Ald_Fedxn_OxRdtase_N"/>
</dbReference>
<dbReference type="SMART" id="SM00790">
    <property type="entry name" value="AFOR_N"/>
    <property type="match status" value="1"/>
</dbReference>
<dbReference type="GO" id="GO:0046872">
    <property type="term" value="F:metal ion binding"/>
    <property type="evidence" value="ECO:0007669"/>
    <property type="project" value="UniProtKB-KW"/>
</dbReference>
<dbReference type="Gene3D" id="1.10.569.10">
    <property type="entry name" value="Aldehyde Ferredoxin Oxidoreductase Protein, subunit A, domain 2"/>
    <property type="match status" value="1"/>
</dbReference>
<dbReference type="Pfam" id="PF02730">
    <property type="entry name" value="AFOR_N"/>
    <property type="match status" value="1"/>
</dbReference>
<name>A0A938AZI0_UNCTE</name>
<dbReference type="EMBL" id="VGLS01000037">
    <property type="protein sequence ID" value="MBM3222627.1"/>
    <property type="molecule type" value="Genomic_DNA"/>
</dbReference>
<gene>
    <name evidence="10" type="ORF">FJZ47_02315</name>
</gene>
<dbReference type="Pfam" id="PF01314">
    <property type="entry name" value="AFOR_C"/>
    <property type="match status" value="1"/>
</dbReference>
<comment type="caution">
    <text evidence="10">The sequence shown here is derived from an EMBL/GenBank/DDBJ whole genome shotgun (WGS) entry which is preliminary data.</text>
</comment>
<proteinExistence type="inferred from homology"/>
<dbReference type="InterPro" id="IPR013984">
    <property type="entry name" value="Ald_Fedxn_OxRdtase_dom2"/>
</dbReference>
<evidence type="ECO:0000256" key="5">
    <source>
        <dbReference type="ARBA" id="ARBA00023002"/>
    </source>
</evidence>
<organism evidence="10 11">
    <name type="scientific">Tectimicrobiota bacterium</name>
    <dbReference type="NCBI Taxonomy" id="2528274"/>
    <lineage>
        <taxon>Bacteria</taxon>
        <taxon>Pseudomonadati</taxon>
        <taxon>Nitrospinota/Tectimicrobiota group</taxon>
        <taxon>Candidatus Tectimicrobiota</taxon>
    </lineage>
</organism>
<evidence type="ECO:0000256" key="8">
    <source>
        <dbReference type="ARBA" id="ARBA00049934"/>
    </source>
</evidence>
<dbReference type="InterPro" id="IPR013985">
    <property type="entry name" value="Ald_Fedxn_OxRdtase_dom3"/>
</dbReference>
<dbReference type="GO" id="GO:0051539">
    <property type="term" value="F:4 iron, 4 sulfur cluster binding"/>
    <property type="evidence" value="ECO:0007669"/>
    <property type="project" value="UniProtKB-KW"/>
</dbReference>
<evidence type="ECO:0000256" key="7">
    <source>
        <dbReference type="ARBA" id="ARBA00023014"/>
    </source>
</evidence>
<dbReference type="Gene3D" id="1.10.599.10">
    <property type="entry name" value="Aldehyde Ferredoxin Oxidoreductase Protein, subunit A, domain 3"/>
    <property type="match status" value="1"/>
</dbReference>
<dbReference type="InterPro" id="IPR001203">
    <property type="entry name" value="OxRdtase_Ald_Fedxn_C"/>
</dbReference>
<dbReference type="GO" id="GO:0016625">
    <property type="term" value="F:oxidoreductase activity, acting on the aldehyde or oxo group of donors, iron-sulfur protein as acceptor"/>
    <property type="evidence" value="ECO:0007669"/>
    <property type="project" value="InterPro"/>
</dbReference>
<dbReference type="SUPFAM" id="SSF48310">
    <property type="entry name" value="Aldehyde ferredoxin oxidoreductase, C-terminal domains"/>
    <property type="match status" value="1"/>
</dbReference>
<evidence type="ECO:0000313" key="11">
    <source>
        <dbReference type="Proteomes" id="UP000712673"/>
    </source>
</evidence>
<dbReference type="Gene3D" id="3.60.9.10">
    <property type="entry name" value="Aldehyde ferredoxin oxidoreductase, N-terminal domain"/>
    <property type="match status" value="1"/>
</dbReference>
<evidence type="ECO:0000256" key="1">
    <source>
        <dbReference type="ARBA" id="ARBA00001966"/>
    </source>
</evidence>
<evidence type="ECO:0000256" key="2">
    <source>
        <dbReference type="ARBA" id="ARBA00011032"/>
    </source>
</evidence>
<evidence type="ECO:0000313" key="10">
    <source>
        <dbReference type="EMBL" id="MBM3222627.1"/>
    </source>
</evidence>
<dbReference type="Proteomes" id="UP000712673">
    <property type="component" value="Unassembled WGS sequence"/>
</dbReference>
<evidence type="ECO:0000256" key="4">
    <source>
        <dbReference type="ARBA" id="ARBA00022723"/>
    </source>
</evidence>
<dbReference type="InterPro" id="IPR051919">
    <property type="entry name" value="W-dependent_AOR"/>
</dbReference>
<comment type="similarity">
    <text evidence="2">Belongs to the AOR/FOR family.</text>
</comment>
<evidence type="ECO:0000259" key="9">
    <source>
        <dbReference type="SMART" id="SM00790"/>
    </source>
</evidence>
<keyword evidence="3" id="KW-0004">4Fe-4S</keyword>
<comment type="cofactor">
    <cofactor evidence="1">
        <name>[4Fe-4S] cluster</name>
        <dbReference type="ChEBI" id="CHEBI:49883"/>
    </cofactor>
</comment>
<keyword evidence="7" id="KW-0411">Iron-sulfur</keyword>
<evidence type="ECO:0000256" key="3">
    <source>
        <dbReference type="ARBA" id="ARBA00022485"/>
    </source>
</evidence>
<dbReference type="InterPro" id="IPR036021">
    <property type="entry name" value="Tungsten_al_ferr_oxy-like_C"/>
</dbReference>
<keyword evidence="5" id="KW-0560">Oxidoreductase</keyword>
<evidence type="ECO:0000256" key="6">
    <source>
        <dbReference type="ARBA" id="ARBA00023004"/>
    </source>
</evidence>